<evidence type="ECO:0000259" key="10">
    <source>
        <dbReference type="Pfam" id="PF00394"/>
    </source>
</evidence>
<comment type="similarity">
    <text evidence="1">Belongs to the multicopper oxidase family.</text>
</comment>
<dbReference type="InterPro" id="IPR033138">
    <property type="entry name" value="Cu_oxidase_CS"/>
</dbReference>
<keyword evidence="8" id="KW-0439">Lignin degradation</keyword>
<dbReference type="CDD" id="cd13856">
    <property type="entry name" value="CuRO_1_Tv-LCC_like"/>
    <property type="match status" value="1"/>
</dbReference>
<proteinExistence type="inferred from homology"/>
<gene>
    <name evidence="13" type="ORF">EWM64_g2274</name>
</gene>
<evidence type="ECO:0008006" key="15">
    <source>
        <dbReference type="Google" id="ProtNLM"/>
    </source>
</evidence>
<evidence type="ECO:0000256" key="8">
    <source>
        <dbReference type="ARBA" id="ARBA00023185"/>
    </source>
</evidence>
<keyword evidence="14" id="KW-1185">Reference proteome</keyword>
<keyword evidence="4" id="KW-0560">Oxidoreductase</keyword>
<keyword evidence="5" id="KW-0186">Copper</keyword>
<evidence type="ECO:0000313" key="13">
    <source>
        <dbReference type="EMBL" id="TFY81741.1"/>
    </source>
</evidence>
<keyword evidence="9" id="KW-0732">Signal</keyword>
<dbReference type="Proteomes" id="UP000298061">
    <property type="component" value="Unassembled WGS sequence"/>
</dbReference>
<keyword evidence="3" id="KW-0677">Repeat</keyword>
<evidence type="ECO:0000256" key="3">
    <source>
        <dbReference type="ARBA" id="ARBA00022737"/>
    </source>
</evidence>
<dbReference type="InterPro" id="IPR011706">
    <property type="entry name" value="Cu-oxidase_C"/>
</dbReference>
<evidence type="ECO:0000256" key="1">
    <source>
        <dbReference type="ARBA" id="ARBA00010609"/>
    </source>
</evidence>
<feature type="domain" description="Plastocyanin-like" evidence="11">
    <location>
        <begin position="384"/>
        <end position="507"/>
    </location>
</feature>
<dbReference type="InterPro" id="IPR001117">
    <property type="entry name" value="Cu-oxidase_2nd"/>
</dbReference>
<dbReference type="GO" id="GO:0005507">
    <property type="term" value="F:copper ion binding"/>
    <property type="evidence" value="ECO:0007669"/>
    <property type="project" value="InterPro"/>
</dbReference>
<name>A0A4Z0A671_9AGAM</name>
<dbReference type="SUPFAM" id="SSF49503">
    <property type="entry name" value="Cupredoxins"/>
    <property type="match status" value="3"/>
</dbReference>
<evidence type="ECO:0000256" key="9">
    <source>
        <dbReference type="SAM" id="SignalP"/>
    </source>
</evidence>
<evidence type="ECO:0000256" key="5">
    <source>
        <dbReference type="ARBA" id="ARBA00023008"/>
    </source>
</evidence>
<keyword evidence="7" id="KW-0325">Glycoprotein</keyword>
<dbReference type="CDD" id="cd13903">
    <property type="entry name" value="CuRO_3_Tv-LCC_like"/>
    <property type="match status" value="1"/>
</dbReference>
<dbReference type="GO" id="GO:0046274">
    <property type="term" value="P:lignin catabolic process"/>
    <property type="evidence" value="ECO:0007669"/>
    <property type="project" value="UniProtKB-KW"/>
</dbReference>
<sequence>MLLSKTLSALVSVIGARMTLAAIGPVTDLHIVNTQLAPDGFLRDTVVAEGVFPGPTISGNKGDNFQINVINQLTDTSMLTSTTIHWHGLFQHSTNQMDGVAFVTQCPIPPNDSFLYNFSVPDQAGTFWYHSHLATQYCDGLRGPLVIYDPNDPHKDLYDVDDDSTVITLADWYHIPAPEAGLVPPFNATLINGLGRAGNGSSSPLAAVSVTAGQRYRMRLINIACDPNYIFTIDNHTFTIIEVDGVSVQPYNVDSIQVYASQRYSFILNANQTVGNYCQSPPPPLILVFPDFSKYAGIRAMPNAGVTTFTGGTNMAILRYAGAGSVEPNTVQTPSIASMQETVLRPLVAQPAPGLAHPGGADINIELDINFTGTEFTVNGQPWVSPSVPVLLQILSGAQNASDLLPSGSIYGLDLNKSVEINIPGGVVGGGHPVHLHGHNFAVVRSADSDVLNYENPVWRDTVNIGTTTSDNVTIRFETNNPGPWFMHCHIDWHLQAGFAVVMAEDIGDTAAVNDPTGAWDQLCPAYNNQ</sequence>
<dbReference type="InterPro" id="IPR011707">
    <property type="entry name" value="Cu-oxidase-like_N"/>
</dbReference>
<dbReference type="GO" id="GO:0016491">
    <property type="term" value="F:oxidoreductase activity"/>
    <property type="evidence" value="ECO:0007669"/>
    <property type="project" value="UniProtKB-KW"/>
</dbReference>
<dbReference type="FunFam" id="2.60.40.420:FF:000045">
    <property type="entry name" value="Laccase 2"/>
    <property type="match status" value="1"/>
</dbReference>
<feature type="chain" id="PRO_5021488803" description="Laccase" evidence="9">
    <location>
        <begin position="22"/>
        <end position="530"/>
    </location>
</feature>
<evidence type="ECO:0000256" key="7">
    <source>
        <dbReference type="ARBA" id="ARBA00023180"/>
    </source>
</evidence>
<dbReference type="STRING" id="135208.A0A4Z0A671"/>
<dbReference type="FunFam" id="2.60.40.420:FF:000125">
    <property type="entry name" value="Laccase 2"/>
    <property type="match status" value="1"/>
</dbReference>
<feature type="domain" description="Plastocyanin-like" evidence="10">
    <location>
        <begin position="164"/>
        <end position="279"/>
    </location>
</feature>
<feature type="domain" description="Plastocyanin-like" evidence="12">
    <location>
        <begin position="33"/>
        <end position="151"/>
    </location>
</feature>
<evidence type="ECO:0000259" key="11">
    <source>
        <dbReference type="Pfam" id="PF07731"/>
    </source>
</evidence>
<keyword evidence="6" id="KW-1015">Disulfide bond</keyword>
<protein>
    <recommendedName>
        <fullName evidence="15">Laccase</fullName>
    </recommendedName>
</protein>
<evidence type="ECO:0000313" key="14">
    <source>
        <dbReference type="Proteomes" id="UP000298061"/>
    </source>
</evidence>
<dbReference type="PANTHER" id="PTHR11709">
    <property type="entry name" value="MULTI-COPPER OXIDASE"/>
    <property type="match status" value="1"/>
</dbReference>
<dbReference type="Pfam" id="PF07732">
    <property type="entry name" value="Cu-oxidase_3"/>
    <property type="match status" value="1"/>
</dbReference>
<evidence type="ECO:0000256" key="6">
    <source>
        <dbReference type="ARBA" id="ARBA00023157"/>
    </source>
</evidence>
<keyword evidence="2" id="KW-0479">Metal-binding</keyword>
<evidence type="ECO:0000256" key="4">
    <source>
        <dbReference type="ARBA" id="ARBA00023002"/>
    </source>
</evidence>
<reference evidence="13 14" key="1">
    <citation type="submission" date="2019-02" db="EMBL/GenBank/DDBJ databases">
        <title>Genome sequencing of the rare red list fungi Hericium alpestre (H. flagellum).</title>
        <authorList>
            <person name="Buettner E."/>
            <person name="Kellner H."/>
        </authorList>
    </citation>
    <scope>NUCLEOTIDE SEQUENCE [LARGE SCALE GENOMIC DNA]</scope>
    <source>
        <strain evidence="13 14">DSM 108284</strain>
    </source>
</reference>
<feature type="signal peptide" evidence="9">
    <location>
        <begin position="1"/>
        <end position="21"/>
    </location>
</feature>
<dbReference type="AlphaFoldDB" id="A0A4Z0A671"/>
<evidence type="ECO:0000259" key="12">
    <source>
        <dbReference type="Pfam" id="PF07732"/>
    </source>
</evidence>
<dbReference type="Gene3D" id="2.60.40.420">
    <property type="entry name" value="Cupredoxins - blue copper proteins"/>
    <property type="match status" value="3"/>
</dbReference>
<dbReference type="Pfam" id="PF07731">
    <property type="entry name" value="Cu-oxidase_2"/>
    <property type="match status" value="1"/>
</dbReference>
<accession>A0A4Z0A671</accession>
<dbReference type="InterPro" id="IPR008972">
    <property type="entry name" value="Cupredoxin"/>
</dbReference>
<organism evidence="13 14">
    <name type="scientific">Hericium alpestre</name>
    <dbReference type="NCBI Taxonomy" id="135208"/>
    <lineage>
        <taxon>Eukaryota</taxon>
        <taxon>Fungi</taxon>
        <taxon>Dikarya</taxon>
        <taxon>Basidiomycota</taxon>
        <taxon>Agaricomycotina</taxon>
        <taxon>Agaricomycetes</taxon>
        <taxon>Russulales</taxon>
        <taxon>Hericiaceae</taxon>
        <taxon>Hericium</taxon>
    </lineage>
</organism>
<comment type="caution">
    <text evidence="13">The sequence shown here is derived from an EMBL/GenBank/DDBJ whole genome shotgun (WGS) entry which is preliminary data.</text>
</comment>
<dbReference type="PROSITE" id="PS00079">
    <property type="entry name" value="MULTICOPPER_OXIDASE1"/>
    <property type="match status" value="1"/>
</dbReference>
<dbReference type="Pfam" id="PF00394">
    <property type="entry name" value="Cu-oxidase"/>
    <property type="match status" value="1"/>
</dbReference>
<dbReference type="InterPro" id="IPR045087">
    <property type="entry name" value="Cu-oxidase_fam"/>
</dbReference>
<evidence type="ECO:0000256" key="2">
    <source>
        <dbReference type="ARBA" id="ARBA00022723"/>
    </source>
</evidence>
<dbReference type="PANTHER" id="PTHR11709:SF511">
    <property type="entry name" value="LACCASE"/>
    <property type="match status" value="1"/>
</dbReference>
<dbReference type="EMBL" id="SFCI01000179">
    <property type="protein sequence ID" value="TFY81741.1"/>
    <property type="molecule type" value="Genomic_DNA"/>
</dbReference>
<dbReference type="OrthoDB" id="2121828at2759"/>